<comment type="caution">
    <text evidence="1">The sequence shown here is derived from an EMBL/GenBank/DDBJ whole genome shotgun (WGS) entry which is preliminary data.</text>
</comment>
<keyword evidence="2" id="KW-1185">Reference proteome</keyword>
<evidence type="ECO:0008006" key="3">
    <source>
        <dbReference type="Google" id="ProtNLM"/>
    </source>
</evidence>
<organism evidence="1 2">
    <name type="scientific">Streptacidiphilus fuscans</name>
    <dbReference type="NCBI Taxonomy" id="2789292"/>
    <lineage>
        <taxon>Bacteria</taxon>
        <taxon>Bacillati</taxon>
        <taxon>Actinomycetota</taxon>
        <taxon>Actinomycetes</taxon>
        <taxon>Kitasatosporales</taxon>
        <taxon>Streptomycetaceae</taxon>
        <taxon>Streptacidiphilus</taxon>
    </lineage>
</organism>
<proteinExistence type="predicted"/>
<dbReference type="NCBIfam" id="NF047719">
    <property type="entry name" value="SCO6745_fam_HTH"/>
    <property type="match status" value="1"/>
</dbReference>
<dbReference type="RefSeq" id="WP_196196854.1">
    <property type="nucleotide sequence ID" value="NZ_JADPRT010000013.1"/>
</dbReference>
<accession>A0A931FEE9</accession>
<name>A0A931FEE9_9ACTN</name>
<dbReference type="AlphaFoldDB" id="A0A931FEE9"/>
<dbReference type="EMBL" id="JADPRT010000013">
    <property type="protein sequence ID" value="MBF9071672.1"/>
    <property type="molecule type" value="Genomic_DNA"/>
</dbReference>
<evidence type="ECO:0000313" key="1">
    <source>
        <dbReference type="EMBL" id="MBF9071672.1"/>
    </source>
</evidence>
<dbReference type="InterPro" id="IPR054058">
    <property type="entry name" value="HTH_67"/>
</dbReference>
<gene>
    <name evidence="1" type="ORF">I2501_26980</name>
</gene>
<sequence>MTTRPFDLRVARAMRDGLDAYHAALIFSPAATAVFDTVGLDRWGAYFAGRSAPLGAASEGLVEAIFYHFEPGMVAQHMNAVREAATPDKLLALRLEATDAGLREALGEEVLASPEMAEAAELAAEAAAACRTAGRPLGAANAALPLPDAPHLALWQAVTTFREWRGDGHNTALLASGLDAVEVLVNAVATGHEHRASIQPRRGWTDTQWEAAEQRLHDRGLLTEEGGLTLRGRETREEIEDLTDRLGLAPWLALGWDRTRRLHDLVRPWSTTIMDRYLHRGGPEAFPAE</sequence>
<protein>
    <recommendedName>
        <fullName evidence="3">SalK</fullName>
    </recommendedName>
</protein>
<reference evidence="1" key="1">
    <citation type="submission" date="2020-11" db="EMBL/GenBank/DDBJ databases">
        <title>Isolation and identification of active actinomycetes.</title>
        <authorList>
            <person name="Yu B."/>
        </authorList>
    </citation>
    <scope>NUCLEOTIDE SEQUENCE</scope>
    <source>
        <strain evidence="1">NEAU-YB345</strain>
    </source>
</reference>
<dbReference type="Pfam" id="PF21863">
    <property type="entry name" value="HTH_67"/>
    <property type="match status" value="1"/>
</dbReference>
<evidence type="ECO:0000313" key="2">
    <source>
        <dbReference type="Proteomes" id="UP000657385"/>
    </source>
</evidence>
<dbReference type="Proteomes" id="UP000657385">
    <property type="component" value="Unassembled WGS sequence"/>
</dbReference>